<sequence>MSTTDFLYDEECQALLAPPSRNLHDIFAPFPVTYQFSQTTMFAAPDRYCRTVPAIGFLADILPLEEKEEAEVEFDEAPYARLVEESDDEWHFEWPTTMTSVPRKWPGVAVATAATQSFVTSSTSVSVGSAMGTTTTSTGVQCVPITTRARLVEVADALVDAVLREVAREAPPAAAEMMAQVEAETDDDVATCVGDDDHVMEEPAVARVATAVARPASPCSSVSSDGPGEYEWVDAAEAVE</sequence>
<evidence type="ECO:0000313" key="2">
    <source>
        <dbReference type="Proteomes" id="UP000054350"/>
    </source>
</evidence>
<organism evidence="1 2">
    <name type="scientific">Allomyces macrogynus (strain ATCC 38327)</name>
    <name type="common">Allomyces javanicus var. macrogynus</name>
    <dbReference type="NCBI Taxonomy" id="578462"/>
    <lineage>
        <taxon>Eukaryota</taxon>
        <taxon>Fungi</taxon>
        <taxon>Fungi incertae sedis</taxon>
        <taxon>Blastocladiomycota</taxon>
        <taxon>Blastocladiomycetes</taxon>
        <taxon>Blastocladiales</taxon>
        <taxon>Blastocladiaceae</taxon>
        <taxon>Allomyces</taxon>
    </lineage>
</organism>
<keyword evidence="2" id="KW-1185">Reference proteome</keyword>
<reference evidence="2" key="2">
    <citation type="submission" date="2009-11" db="EMBL/GenBank/DDBJ databases">
        <title>The Genome Sequence of Allomyces macrogynus strain ATCC 38327.</title>
        <authorList>
            <consortium name="The Broad Institute Genome Sequencing Platform"/>
            <person name="Russ C."/>
            <person name="Cuomo C."/>
            <person name="Shea T."/>
            <person name="Young S.K."/>
            <person name="Zeng Q."/>
            <person name="Koehrsen M."/>
            <person name="Haas B."/>
            <person name="Borodovsky M."/>
            <person name="Guigo R."/>
            <person name="Alvarado L."/>
            <person name="Berlin A."/>
            <person name="Borenstein D."/>
            <person name="Chen Z."/>
            <person name="Engels R."/>
            <person name="Freedman E."/>
            <person name="Gellesch M."/>
            <person name="Goldberg J."/>
            <person name="Griggs A."/>
            <person name="Gujja S."/>
            <person name="Heiman D."/>
            <person name="Hepburn T."/>
            <person name="Howarth C."/>
            <person name="Jen D."/>
            <person name="Larson L."/>
            <person name="Lewis B."/>
            <person name="Mehta T."/>
            <person name="Park D."/>
            <person name="Pearson M."/>
            <person name="Roberts A."/>
            <person name="Saif S."/>
            <person name="Shenoy N."/>
            <person name="Sisk P."/>
            <person name="Stolte C."/>
            <person name="Sykes S."/>
            <person name="Walk T."/>
            <person name="White J."/>
            <person name="Yandava C."/>
            <person name="Burger G."/>
            <person name="Gray M.W."/>
            <person name="Holland P.W.H."/>
            <person name="King N."/>
            <person name="Lang F.B.F."/>
            <person name="Roger A.J."/>
            <person name="Ruiz-Trillo I."/>
            <person name="Lander E."/>
            <person name="Nusbaum C."/>
        </authorList>
    </citation>
    <scope>NUCLEOTIDE SEQUENCE [LARGE SCALE GENOMIC DNA]</scope>
    <source>
        <strain evidence="2">ATCC 38327</strain>
    </source>
</reference>
<dbReference type="VEuPathDB" id="FungiDB:AMAG_10361"/>
<proteinExistence type="predicted"/>
<dbReference type="OrthoDB" id="10514777at2759"/>
<protein>
    <submittedName>
        <fullName evidence="1">Uncharacterized protein</fullName>
    </submittedName>
</protein>
<reference evidence="1 2" key="1">
    <citation type="submission" date="2009-11" db="EMBL/GenBank/DDBJ databases">
        <title>Annotation of Allomyces macrogynus ATCC 38327.</title>
        <authorList>
            <consortium name="The Broad Institute Genome Sequencing Platform"/>
            <person name="Russ C."/>
            <person name="Cuomo C."/>
            <person name="Burger G."/>
            <person name="Gray M.W."/>
            <person name="Holland P.W.H."/>
            <person name="King N."/>
            <person name="Lang F.B.F."/>
            <person name="Roger A.J."/>
            <person name="Ruiz-Trillo I."/>
            <person name="Young S.K."/>
            <person name="Zeng Q."/>
            <person name="Gargeya S."/>
            <person name="Fitzgerald M."/>
            <person name="Haas B."/>
            <person name="Abouelleil A."/>
            <person name="Alvarado L."/>
            <person name="Arachchi H.M."/>
            <person name="Berlin A."/>
            <person name="Chapman S.B."/>
            <person name="Gearin G."/>
            <person name="Goldberg J."/>
            <person name="Griggs A."/>
            <person name="Gujja S."/>
            <person name="Hansen M."/>
            <person name="Heiman D."/>
            <person name="Howarth C."/>
            <person name="Larimer J."/>
            <person name="Lui A."/>
            <person name="MacDonald P.J.P."/>
            <person name="McCowen C."/>
            <person name="Montmayeur A."/>
            <person name="Murphy C."/>
            <person name="Neiman D."/>
            <person name="Pearson M."/>
            <person name="Priest M."/>
            <person name="Roberts A."/>
            <person name="Saif S."/>
            <person name="Shea T."/>
            <person name="Sisk P."/>
            <person name="Stolte C."/>
            <person name="Sykes S."/>
            <person name="Wortman J."/>
            <person name="Nusbaum C."/>
            <person name="Birren B."/>
        </authorList>
    </citation>
    <scope>NUCLEOTIDE SEQUENCE [LARGE SCALE GENOMIC DNA]</scope>
    <source>
        <strain evidence="1 2">ATCC 38327</strain>
    </source>
</reference>
<dbReference type="Proteomes" id="UP000054350">
    <property type="component" value="Unassembled WGS sequence"/>
</dbReference>
<accession>A0A0L0SUG4</accession>
<dbReference type="AlphaFoldDB" id="A0A0L0SUG4"/>
<dbReference type="EMBL" id="GG745349">
    <property type="protein sequence ID" value="KNE66106.1"/>
    <property type="molecule type" value="Genomic_DNA"/>
</dbReference>
<gene>
    <name evidence="1" type="ORF">AMAG_10361</name>
</gene>
<name>A0A0L0SUG4_ALLM3</name>
<evidence type="ECO:0000313" key="1">
    <source>
        <dbReference type="EMBL" id="KNE66106.1"/>
    </source>
</evidence>